<accession>A0A1S6HN92</accession>
<dbReference type="STRING" id="225848.Sps_01821"/>
<dbReference type="InterPro" id="IPR036390">
    <property type="entry name" value="WH_DNA-bd_sf"/>
</dbReference>
<evidence type="ECO:0000313" key="7">
    <source>
        <dbReference type="EMBL" id="AQS36985.1"/>
    </source>
</evidence>
<keyword evidence="8" id="KW-1185">Reference proteome</keyword>
<gene>
    <name evidence="7" type="ORF">Sps_01821</name>
</gene>
<name>A0A1S6HN92_9GAMM</name>
<keyword evidence="2" id="KW-0963">Cytoplasm</keyword>
<organism evidence="7 8">
    <name type="scientific">Shewanella psychrophila</name>
    <dbReference type="NCBI Taxonomy" id="225848"/>
    <lineage>
        <taxon>Bacteria</taxon>
        <taxon>Pseudomonadati</taxon>
        <taxon>Pseudomonadota</taxon>
        <taxon>Gammaproteobacteria</taxon>
        <taxon>Alteromonadales</taxon>
        <taxon>Shewanellaceae</taxon>
        <taxon>Shewanella</taxon>
    </lineage>
</organism>
<protein>
    <submittedName>
        <fullName evidence="7">Transcriptional regulator</fullName>
    </submittedName>
</protein>
<dbReference type="SMART" id="SM00347">
    <property type="entry name" value="HTH_MARR"/>
    <property type="match status" value="1"/>
</dbReference>
<dbReference type="AlphaFoldDB" id="A0A1S6HN92"/>
<evidence type="ECO:0000256" key="1">
    <source>
        <dbReference type="ARBA" id="ARBA00004496"/>
    </source>
</evidence>
<dbReference type="GO" id="GO:0003677">
    <property type="term" value="F:DNA binding"/>
    <property type="evidence" value="ECO:0007669"/>
    <property type="project" value="UniProtKB-KW"/>
</dbReference>
<dbReference type="PANTHER" id="PTHR33164">
    <property type="entry name" value="TRANSCRIPTIONAL REGULATOR, MARR FAMILY"/>
    <property type="match status" value="1"/>
</dbReference>
<dbReference type="EMBL" id="CP014782">
    <property type="protein sequence ID" value="AQS36985.1"/>
    <property type="molecule type" value="Genomic_DNA"/>
</dbReference>
<proteinExistence type="predicted"/>
<comment type="subcellular location">
    <subcellularLocation>
        <location evidence="1">Cytoplasm</location>
    </subcellularLocation>
</comment>
<keyword evidence="4" id="KW-0238">DNA-binding</keyword>
<dbReference type="GO" id="GO:0006950">
    <property type="term" value="P:response to stress"/>
    <property type="evidence" value="ECO:0007669"/>
    <property type="project" value="TreeGrafter"/>
</dbReference>
<dbReference type="PANTHER" id="PTHR33164:SF5">
    <property type="entry name" value="ORGANIC HYDROPEROXIDE RESISTANCE TRANSCRIPTIONAL REGULATOR"/>
    <property type="match status" value="1"/>
</dbReference>
<dbReference type="Pfam" id="PF22381">
    <property type="entry name" value="Staph_reg_Sar_Rot"/>
    <property type="match status" value="1"/>
</dbReference>
<dbReference type="InterPro" id="IPR036388">
    <property type="entry name" value="WH-like_DNA-bd_sf"/>
</dbReference>
<dbReference type="InterPro" id="IPR000835">
    <property type="entry name" value="HTH_MarR-typ"/>
</dbReference>
<dbReference type="InterPro" id="IPR039422">
    <property type="entry name" value="MarR/SlyA-like"/>
</dbReference>
<dbReference type="PROSITE" id="PS50995">
    <property type="entry name" value="HTH_MARR_2"/>
    <property type="match status" value="1"/>
</dbReference>
<keyword evidence="5" id="KW-0804">Transcription</keyword>
<evidence type="ECO:0000256" key="2">
    <source>
        <dbReference type="ARBA" id="ARBA00022490"/>
    </source>
</evidence>
<keyword evidence="3" id="KW-0805">Transcription regulation</keyword>
<dbReference type="Proteomes" id="UP000189545">
    <property type="component" value="Chromosome"/>
</dbReference>
<dbReference type="GO" id="GO:0003700">
    <property type="term" value="F:DNA-binding transcription factor activity"/>
    <property type="evidence" value="ECO:0007669"/>
    <property type="project" value="InterPro"/>
</dbReference>
<dbReference type="KEGG" id="spsw:Sps_01821"/>
<dbReference type="GO" id="GO:0005737">
    <property type="term" value="C:cytoplasm"/>
    <property type="evidence" value="ECO:0007669"/>
    <property type="project" value="UniProtKB-SubCell"/>
</dbReference>
<dbReference type="Gene3D" id="1.10.10.10">
    <property type="entry name" value="Winged helix-like DNA-binding domain superfamily/Winged helix DNA-binding domain"/>
    <property type="match status" value="1"/>
</dbReference>
<reference evidence="7 8" key="1">
    <citation type="submission" date="2016-03" db="EMBL/GenBank/DDBJ databases">
        <title>Complete genome sequence of Shewanella psychrophila WP2, a deep sea bacterium isolated from west Pacific sediment.</title>
        <authorList>
            <person name="Xu G."/>
            <person name="Jian H."/>
        </authorList>
    </citation>
    <scope>NUCLEOTIDE SEQUENCE [LARGE SCALE GENOMIC DNA]</scope>
    <source>
        <strain evidence="7 8">WP2</strain>
    </source>
</reference>
<evidence type="ECO:0000256" key="5">
    <source>
        <dbReference type="ARBA" id="ARBA00023163"/>
    </source>
</evidence>
<evidence type="ECO:0000256" key="3">
    <source>
        <dbReference type="ARBA" id="ARBA00023015"/>
    </source>
</evidence>
<sequence length="157" mass="17669">MTKIIHSKMSTDDRQASSCLSDNVCFALYTAGNALVRAYRPLLDECGLTYPQYLVMQALWLNDGVSLTQLSQATRLDLGTLTPIVKRLENKDLLIRAIDAEDERKKAIRTTPEGLALKQEALALKQVLLDKVTLSEPEIESLRKMCMTLTQDLNRKE</sequence>
<dbReference type="SUPFAM" id="SSF46785">
    <property type="entry name" value="Winged helix' DNA-binding domain"/>
    <property type="match status" value="1"/>
</dbReference>
<evidence type="ECO:0000259" key="6">
    <source>
        <dbReference type="PROSITE" id="PS50995"/>
    </source>
</evidence>
<dbReference type="InterPro" id="IPR055166">
    <property type="entry name" value="Transc_reg_Sar_Rot_HTH"/>
</dbReference>
<dbReference type="PRINTS" id="PR00598">
    <property type="entry name" value="HTHMARR"/>
</dbReference>
<evidence type="ECO:0000313" key="8">
    <source>
        <dbReference type="Proteomes" id="UP000189545"/>
    </source>
</evidence>
<evidence type="ECO:0000256" key="4">
    <source>
        <dbReference type="ARBA" id="ARBA00023125"/>
    </source>
</evidence>
<feature type="domain" description="HTH marR-type" evidence="6">
    <location>
        <begin position="21"/>
        <end position="151"/>
    </location>
</feature>